<gene>
    <name evidence="1" type="ORF">L6452_03859</name>
</gene>
<dbReference type="Proteomes" id="UP001055879">
    <property type="component" value="Linkage Group LG01"/>
</dbReference>
<sequence length="109" mass="12082">MKKKKQPAGLSPSRSPSSSILTLWNEALSAGLLGFFVHMKKKKQPVRLSPSRSPSSSILTPWNEAQSTGLLFFFSHEDEEATILKTPISITNFGTEDCLNLTLRGFEGW</sequence>
<name>A0ACB9FPE1_ARCLA</name>
<dbReference type="EMBL" id="CM042047">
    <property type="protein sequence ID" value="KAI3772668.1"/>
    <property type="molecule type" value="Genomic_DNA"/>
</dbReference>
<organism evidence="1 2">
    <name type="scientific">Arctium lappa</name>
    <name type="common">Greater burdock</name>
    <name type="synonym">Lappa major</name>
    <dbReference type="NCBI Taxonomy" id="4217"/>
    <lineage>
        <taxon>Eukaryota</taxon>
        <taxon>Viridiplantae</taxon>
        <taxon>Streptophyta</taxon>
        <taxon>Embryophyta</taxon>
        <taxon>Tracheophyta</taxon>
        <taxon>Spermatophyta</taxon>
        <taxon>Magnoliopsida</taxon>
        <taxon>eudicotyledons</taxon>
        <taxon>Gunneridae</taxon>
        <taxon>Pentapetalae</taxon>
        <taxon>asterids</taxon>
        <taxon>campanulids</taxon>
        <taxon>Asterales</taxon>
        <taxon>Asteraceae</taxon>
        <taxon>Carduoideae</taxon>
        <taxon>Cardueae</taxon>
        <taxon>Arctiinae</taxon>
        <taxon>Arctium</taxon>
    </lineage>
</organism>
<comment type="caution">
    <text evidence="1">The sequence shown here is derived from an EMBL/GenBank/DDBJ whole genome shotgun (WGS) entry which is preliminary data.</text>
</comment>
<evidence type="ECO:0000313" key="1">
    <source>
        <dbReference type="EMBL" id="KAI3772668.1"/>
    </source>
</evidence>
<accession>A0ACB9FPE1</accession>
<protein>
    <submittedName>
        <fullName evidence="1">Uncharacterized protein</fullName>
    </submittedName>
</protein>
<reference evidence="2" key="1">
    <citation type="journal article" date="2022" name="Mol. Ecol. Resour.">
        <title>The genomes of chicory, endive, great burdock and yacon provide insights into Asteraceae palaeo-polyploidization history and plant inulin production.</title>
        <authorList>
            <person name="Fan W."/>
            <person name="Wang S."/>
            <person name="Wang H."/>
            <person name="Wang A."/>
            <person name="Jiang F."/>
            <person name="Liu H."/>
            <person name="Zhao H."/>
            <person name="Xu D."/>
            <person name="Zhang Y."/>
        </authorList>
    </citation>
    <scope>NUCLEOTIDE SEQUENCE [LARGE SCALE GENOMIC DNA]</scope>
    <source>
        <strain evidence="2">cv. Niubang</strain>
    </source>
</reference>
<reference evidence="1 2" key="2">
    <citation type="journal article" date="2022" name="Mol. Ecol. Resour.">
        <title>The genomes of chicory, endive, great burdock and yacon provide insights into Asteraceae paleo-polyploidization history and plant inulin production.</title>
        <authorList>
            <person name="Fan W."/>
            <person name="Wang S."/>
            <person name="Wang H."/>
            <person name="Wang A."/>
            <person name="Jiang F."/>
            <person name="Liu H."/>
            <person name="Zhao H."/>
            <person name="Xu D."/>
            <person name="Zhang Y."/>
        </authorList>
    </citation>
    <scope>NUCLEOTIDE SEQUENCE [LARGE SCALE GENOMIC DNA]</scope>
    <source>
        <strain evidence="2">cv. Niubang</strain>
    </source>
</reference>
<evidence type="ECO:0000313" key="2">
    <source>
        <dbReference type="Proteomes" id="UP001055879"/>
    </source>
</evidence>
<proteinExistence type="predicted"/>
<keyword evidence="2" id="KW-1185">Reference proteome</keyword>